<keyword evidence="3 9" id="KW-0349">Heme</keyword>
<dbReference type="Pfam" id="PF04055">
    <property type="entry name" value="Radical_SAM"/>
    <property type="match status" value="1"/>
</dbReference>
<comment type="similarity">
    <text evidence="1">Belongs to the anaerobic coproporphyrinogen-III oxidase family. HemW subfamily.</text>
</comment>
<dbReference type="GO" id="GO:0051539">
    <property type="term" value="F:4 iron, 4 sulfur cluster binding"/>
    <property type="evidence" value="ECO:0007669"/>
    <property type="project" value="UniProtKB-UniRule"/>
</dbReference>
<dbReference type="SFLD" id="SFLDF00288">
    <property type="entry name" value="HemN-like__clustered_with_nucl"/>
    <property type="match status" value="1"/>
</dbReference>
<sequence>MHGELGVYIHIPFCKSKCYYCDFNSVACQAEESDYMAHLEKEIALYRGEIERMGIRTVFLGGGTPTAVSSKSIASVLKLLRDLNGDRDIEEITIEGNPATFTREKLLDYASSGVNRVSLGVQSLNDKLLKAIGRTHSAADVYSTVALIRECGIENINLDIMFGLPNQRYADVEETVLKVMELGVEHISYYSLKLEEGTRLYELEEKNMLELPDEDEERAMYHGISKLLEERGYAQYEISNYAKPGYECIHNLGYWKLRPYIGLGLSAASNTGGKRYSNTSGFEEYYRAIDAGEIPVDSESIDEIDREMEMAEYMILGLRLNEGVLYSDFYKRYGKGLDSVYGETMAEFKKRGMLELGGGRIKLTEMGRDLSNQLFAELLP</sequence>
<dbReference type="Proteomes" id="UP000180254">
    <property type="component" value="Unassembled WGS sequence"/>
</dbReference>
<dbReference type="CDD" id="cd01335">
    <property type="entry name" value="Radical_SAM"/>
    <property type="match status" value="1"/>
</dbReference>
<dbReference type="Pfam" id="PF06969">
    <property type="entry name" value="HemN_C"/>
    <property type="match status" value="1"/>
</dbReference>
<dbReference type="InterPro" id="IPR034505">
    <property type="entry name" value="Coproporphyrinogen-III_oxidase"/>
</dbReference>
<dbReference type="InterPro" id="IPR013785">
    <property type="entry name" value="Aldolase_TIM"/>
</dbReference>
<dbReference type="InterPro" id="IPR010723">
    <property type="entry name" value="HemN_C"/>
</dbReference>
<evidence type="ECO:0000256" key="2">
    <source>
        <dbReference type="ARBA" id="ARBA00017228"/>
    </source>
</evidence>
<dbReference type="AlphaFoldDB" id="A0A1S1VA05"/>
<dbReference type="InterPro" id="IPR004559">
    <property type="entry name" value="HemW-like"/>
</dbReference>
<keyword evidence="12" id="KW-1185">Reference proteome</keyword>
<evidence type="ECO:0000256" key="6">
    <source>
        <dbReference type="ARBA" id="ARBA00023004"/>
    </source>
</evidence>
<dbReference type="PANTHER" id="PTHR13932:SF5">
    <property type="entry name" value="RADICAL S-ADENOSYL METHIONINE DOMAIN-CONTAINING PROTEIN 1, MITOCHONDRIAL"/>
    <property type="match status" value="1"/>
</dbReference>
<keyword evidence="4 9" id="KW-0949">S-adenosyl-L-methionine</keyword>
<keyword evidence="9" id="KW-0963">Cytoplasm</keyword>
<dbReference type="SFLD" id="SFLDS00029">
    <property type="entry name" value="Radical_SAM"/>
    <property type="match status" value="1"/>
</dbReference>
<dbReference type="Gene3D" id="3.20.20.70">
    <property type="entry name" value="Aldolase class I"/>
    <property type="match status" value="1"/>
</dbReference>
<protein>
    <recommendedName>
        <fullName evidence="2 9">Heme chaperone HemW</fullName>
    </recommendedName>
</protein>
<keyword evidence="11" id="KW-0560">Oxidoreductase</keyword>
<dbReference type="SUPFAM" id="SSF102114">
    <property type="entry name" value="Radical SAM enzymes"/>
    <property type="match status" value="1"/>
</dbReference>
<dbReference type="NCBIfam" id="TIGR00539">
    <property type="entry name" value="hemN_rel"/>
    <property type="match status" value="1"/>
</dbReference>
<keyword evidence="7 9" id="KW-0411">Iron-sulfur</keyword>
<dbReference type="GO" id="GO:0005737">
    <property type="term" value="C:cytoplasm"/>
    <property type="evidence" value="ECO:0007669"/>
    <property type="project" value="UniProtKB-SubCell"/>
</dbReference>
<gene>
    <name evidence="11" type="primary">hemN_3</name>
    <name evidence="11" type="ORF">EUAN_11140</name>
</gene>
<evidence type="ECO:0000256" key="3">
    <source>
        <dbReference type="ARBA" id="ARBA00022617"/>
    </source>
</evidence>
<keyword evidence="9" id="KW-0004">4Fe-4S</keyword>
<dbReference type="GO" id="GO:0046872">
    <property type="term" value="F:metal ion binding"/>
    <property type="evidence" value="ECO:0007669"/>
    <property type="project" value="UniProtKB-UniRule"/>
</dbReference>
<dbReference type="InterPro" id="IPR058240">
    <property type="entry name" value="rSAM_sf"/>
</dbReference>
<evidence type="ECO:0000256" key="7">
    <source>
        <dbReference type="ARBA" id="ARBA00023014"/>
    </source>
</evidence>
<dbReference type="STRING" id="39480.EUAN_11140"/>
<dbReference type="SFLD" id="SFLDF00562">
    <property type="entry name" value="HemN-like__clustered_with_heat"/>
    <property type="match status" value="1"/>
</dbReference>
<dbReference type="PROSITE" id="PS51918">
    <property type="entry name" value="RADICAL_SAM"/>
    <property type="match status" value="1"/>
</dbReference>
<dbReference type="RefSeq" id="WP_084655748.1">
    <property type="nucleotide sequence ID" value="NZ_MKIE01000003.1"/>
</dbReference>
<evidence type="ECO:0000256" key="9">
    <source>
        <dbReference type="RuleBase" id="RU364116"/>
    </source>
</evidence>
<dbReference type="SFLD" id="SFLDG01082">
    <property type="entry name" value="B12-binding_domain_containing"/>
    <property type="match status" value="1"/>
</dbReference>
<comment type="function">
    <text evidence="9">Probably acts as a heme chaperone, transferring heme to an unknown acceptor. Binds one molecule of heme per monomer, possibly covalently. Binds 1 [4Fe-4S] cluster. The cluster is coordinated with 3 cysteines and an exchangeable S-adenosyl-L-methionine.</text>
</comment>
<dbReference type="OrthoDB" id="9808022at2"/>
<dbReference type="EMBL" id="MKIE01000003">
    <property type="protein sequence ID" value="OHW62549.1"/>
    <property type="molecule type" value="Genomic_DNA"/>
</dbReference>
<keyword evidence="5 9" id="KW-0479">Metal-binding</keyword>
<evidence type="ECO:0000256" key="5">
    <source>
        <dbReference type="ARBA" id="ARBA00022723"/>
    </source>
</evidence>
<evidence type="ECO:0000313" key="12">
    <source>
        <dbReference type="Proteomes" id="UP000180254"/>
    </source>
</evidence>
<accession>A0A1S1VA05</accession>
<comment type="subcellular location">
    <subcellularLocation>
        <location evidence="9">Cytoplasm</location>
    </subcellularLocation>
</comment>
<organism evidence="11 12">
    <name type="scientific">Andreesenia angusta</name>
    <dbReference type="NCBI Taxonomy" id="39480"/>
    <lineage>
        <taxon>Bacteria</taxon>
        <taxon>Bacillati</taxon>
        <taxon>Bacillota</taxon>
        <taxon>Tissierellia</taxon>
        <taxon>Tissierellales</taxon>
        <taxon>Gottschalkiaceae</taxon>
        <taxon>Andreesenia</taxon>
    </lineage>
</organism>
<evidence type="ECO:0000256" key="4">
    <source>
        <dbReference type="ARBA" id="ARBA00022691"/>
    </source>
</evidence>
<dbReference type="GO" id="GO:0006779">
    <property type="term" value="P:porphyrin-containing compound biosynthetic process"/>
    <property type="evidence" value="ECO:0007669"/>
    <property type="project" value="InterPro"/>
</dbReference>
<dbReference type="InterPro" id="IPR006638">
    <property type="entry name" value="Elp3/MiaA/NifB-like_rSAM"/>
</dbReference>
<dbReference type="GO" id="GO:0004109">
    <property type="term" value="F:coproporphyrinogen oxidase activity"/>
    <property type="evidence" value="ECO:0007669"/>
    <property type="project" value="InterPro"/>
</dbReference>
<dbReference type="InterPro" id="IPR007197">
    <property type="entry name" value="rSAM"/>
</dbReference>
<comment type="caution">
    <text evidence="11">The sequence shown here is derived from an EMBL/GenBank/DDBJ whole genome shotgun (WGS) entry which is preliminary data.</text>
</comment>
<evidence type="ECO:0000313" key="11">
    <source>
        <dbReference type="EMBL" id="OHW62549.1"/>
    </source>
</evidence>
<keyword evidence="8 9" id="KW-0143">Chaperone</keyword>
<name>A0A1S1VA05_9FIRM</name>
<evidence type="ECO:0000256" key="1">
    <source>
        <dbReference type="ARBA" id="ARBA00006100"/>
    </source>
</evidence>
<dbReference type="PANTHER" id="PTHR13932">
    <property type="entry name" value="COPROPORPHYRINIGEN III OXIDASE"/>
    <property type="match status" value="1"/>
</dbReference>
<dbReference type="SMART" id="SM00729">
    <property type="entry name" value="Elp3"/>
    <property type="match status" value="1"/>
</dbReference>
<keyword evidence="6 9" id="KW-0408">Iron</keyword>
<feature type="domain" description="Radical SAM core" evidence="10">
    <location>
        <begin position="1"/>
        <end position="234"/>
    </location>
</feature>
<reference evidence="11 12" key="1">
    <citation type="submission" date="2016-09" db="EMBL/GenBank/DDBJ databases">
        <title>Genome sequence of Eubacterium angustum.</title>
        <authorList>
            <person name="Poehlein A."/>
            <person name="Daniel R."/>
        </authorList>
    </citation>
    <scope>NUCLEOTIDE SEQUENCE [LARGE SCALE GENOMIC DNA]</scope>
    <source>
        <strain evidence="11 12">DSM 1989</strain>
    </source>
</reference>
<proteinExistence type="inferred from homology"/>
<dbReference type="SFLD" id="SFLDG01065">
    <property type="entry name" value="anaerobic_coproporphyrinogen-I"/>
    <property type="match status" value="1"/>
</dbReference>
<evidence type="ECO:0000256" key="8">
    <source>
        <dbReference type="ARBA" id="ARBA00023186"/>
    </source>
</evidence>
<evidence type="ECO:0000259" key="10">
    <source>
        <dbReference type="PROSITE" id="PS51918"/>
    </source>
</evidence>